<evidence type="ECO:0000313" key="1">
    <source>
        <dbReference type="EMBL" id="GAA1219204.1"/>
    </source>
</evidence>
<sequence length="127" mass="14211">MLSGSLPMPQNDLTASTRKSLGDAIGDIARTAVLVRIFPERRAATYLFESDFNRMSLDRDAEEHAARLIRQTLGGVADWRLAHDFYLPTGELYLTPEPHQNGYIPEDDQSFGLTPTRLIAIFDGESE</sequence>
<dbReference type="Proteomes" id="UP001500037">
    <property type="component" value="Unassembled WGS sequence"/>
</dbReference>
<name>A0ABN1VRV8_9ACTN</name>
<proteinExistence type="predicted"/>
<evidence type="ECO:0000313" key="2">
    <source>
        <dbReference type="Proteomes" id="UP001500037"/>
    </source>
</evidence>
<organism evidence="1 2">
    <name type="scientific">Kitasatospora nipponensis</name>
    <dbReference type="NCBI Taxonomy" id="258049"/>
    <lineage>
        <taxon>Bacteria</taxon>
        <taxon>Bacillati</taxon>
        <taxon>Actinomycetota</taxon>
        <taxon>Actinomycetes</taxon>
        <taxon>Kitasatosporales</taxon>
        <taxon>Streptomycetaceae</taxon>
        <taxon>Kitasatospora</taxon>
    </lineage>
</organism>
<accession>A0ABN1VRV8</accession>
<dbReference type="EMBL" id="BAAALF010000006">
    <property type="protein sequence ID" value="GAA1219204.1"/>
    <property type="molecule type" value="Genomic_DNA"/>
</dbReference>
<comment type="caution">
    <text evidence="1">The sequence shown here is derived from an EMBL/GenBank/DDBJ whole genome shotgun (WGS) entry which is preliminary data.</text>
</comment>
<protein>
    <submittedName>
        <fullName evidence="1">Uncharacterized protein</fullName>
    </submittedName>
</protein>
<keyword evidence="2" id="KW-1185">Reference proteome</keyword>
<reference evidence="1 2" key="1">
    <citation type="journal article" date="2019" name="Int. J. Syst. Evol. Microbiol.">
        <title>The Global Catalogue of Microorganisms (GCM) 10K type strain sequencing project: providing services to taxonomists for standard genome sequencing and annotation.</title>
        <authorList>
            <consortium name="The Broad Institute Genomics Platform"/>
            <consortium name="The Broad Institute Genome Sequencing Center for Infectious Disease"/>
            <person name="Wu L."/>
            <person name="Ma J."/>
        </authorList>
    </citation>
    <scope>NUCLEOTIDE SEQUENCE [LARGE SCALE GENOMIC DNA]</scope>
    <source>
        <strain evidence="1 2">JCM 13004</strain>
    </source>
</reference>
<gene>
    <name evidence="1" type="ORF">GCM10009665_06560</name>
</gene>